<feature type="region of interest" description="Disordered" evidence="1">
    <location>
        <begin position="43"/>
        <end position="63"/>
    </location>
</feature>
<gene>
    <name evidence="3" type="ORF">NSPWAT_1023</name>
</gene>
<accession>A0ABM9HCJ4</accession>
<proteinExistence type="predicted"/>
<evidence type="ECO:0000256" key="1">
    <source>
        <dbReference type="SAM" id="MobiDB-lite"/>
    </source>
</evidence>
<keyword evidence="4" id="KW-1185">Reference proteome</keyword>
<dbReference type="EMBL" id="OX336137">
    <property type="protein sequence ID" value="CAI2717882.1"/>
    <property type="molecule type" value="Genomic_DNA"/>
</dbReference>
<evidence type="ECO:0000259" key="2">
    <source>
        <dbReference type="Pfam" id="PF07603"/>
    </source>
</evidence>
<protein>
    <recommendedName>
        <fullName evidence="2">Lcl C-terminal domain-containing protein</fullName>
    </recommendedName>
</protein>
<dbReference type="InterPro" id="IPR011460">
    <property type="entry name" value="Lcl_C"/>
</dbReference>
<dbReference type="Proteomes" id="UP001157733">
    <property type="component" value="Chromosome"/>
</dbReference>
<reference evidence="3 4" key="1">
    <citation type="submission" date="2022-09" db="EMBL/GenBank/DDBJ databases">
        <authorList>
            <person name="Kop L."/>
        </authorList>
    </citation>
    <scope>NUCLEOTIDE SEQUENCE [LARGE SCALE GENOMIC DNA]</scope>
    <source>
        <strain evidence="3 4">347</strain>
    </source>
</reference>
<evidence type="ECO:0000313" key="3">
    <source>
        <dbReference type="EMBL" id="CAI2717882.1"/>
    </source>
</evidence>
<evidence type="ECO:0000313" key="4">
    <source>
        <dbReference type="Proteomes" id="UP001157733"/>
    </source>
</evidence>
<sequence length="206" mass="23569">MTRGFRFGGGFYSMRDMQWITQGAGWVLLVLWMLLAPSGSTDGHAASDSPEARSQDRRFIDHGDGTVSDTETGLMWLKKDSYLDTGRWLDWRQSFDYVQKLNDDTFAGHIDWRMPTVDELKTLYEADKTNSAQVGREMIIHIDPIFAREGCGSLWSSETNGHFNSFGLIFNTGTRFSANKNSRGRKATRAVRIIHNPEFRKKYLDQ</sequence>
<feature type="compositionally biased region" description="Basic and acidic residues" evidence="1">
    <location>
        <begin position="50"/>
        <end position="63"/>
    </location>
</feature>
<dbReference type="Pfam" id="PF07603">
    <property type="entry name" value="Lcl_C"/>
    <property type="match status" value="1"/>
</dbReference>
<organism evidence="3 4">
    <name type="scientific">Nitrospina watsonii</name>
    <dbReference type="NCBI Taxonomy" id="1323948"/>
    <lineage>
        <taxon>Bacteria</taxon>
        <taxon>Pseudomonadati</taxon>
        <taxon>Nitrospinota/Tectimicrobiota group</taxon>
        <taxon>Nitrospinota</taxon>
        <taxon>Nitrospinia</taxon>
        <taxon>Nitrospinales</taxon>
        <taxon>Nitrospinaceae</taxon>
        <taxon>Nitrospina</taxon>
    </lineage>
</organism>
<feature type="domain" description="Lcl C-terminal" evidence="2">
    <location>
        <begin position="65"/>
        <end position="192"/>
    </location>
</feature>
<name>A0ABM9HCJ4_9BACT</name>